<keyword evidence="2" id="KW-1185">Reference proteome</keyword>
<evidence type="ECO:0000313" key="1">
    <source>
        <dbReference type="EMBL" id="SHK09865.1"/>
    </source>
</evidence>
<dbReference type="STRING" id="758803.SAMN05421803_113166"/>
<evidence type="ECO:0000313" key="2">
    <source>
        <dbReference type="Proteomes" id="UP000184452"/>
    </source>
</evidence>
<dbReference type="AlphaFoldDB" id="A0A1M6PPK4"/>
<protein>
    <recommendedName>
        <fullName evidence="3">SRPBCC domain-containing protein</fullName>
    </recommendedName>
</protein>
<organism evidence="1 2">
    <name type="scientific">Nocardiopsis flavescens</name>
    <dbReference type="NCBI Taxonomy" id="758803"/>
    <lineage>
        <taxon>Bacteria</taxon>
        <taxon>Bacillati</taxon>
        <taxon>Actinomycetota</taxon>
        <taxon>Actinomycetes</taxon>
        <taxon>Streptosporangiales</taxon>
        <taxon>Nocardiopsidaceae</taxon>
        <taxon>Nocardiopsis</taxon>
    </lineage>
</organism>
<dbReference type="InterPro" id="IPR023393">
    <property type="entry name" value="START-like_dom_sf"/>
</dbReference>
<dbReference type="Gene3D" id="3.30.530.20">
    <property type="match status" value="1"/>
</dbReference>
<evidence type="ECO:0008006" key="3">
    <source>
        <dbReference type="Google" id="ProtNLM"/>
    </source>
</evidence>
<dbReference type="OrthoDB" id="9803476at2"/>
<sequence length="279" mass="30789">MKAIERAVPLPASPDRVWRALSVPAEIGRWLGGLGPYGERTGGGLDTWILSTPALEYVRLGAARIGPGRSLSVEWSEFGVEAPSLIRVAVEAGPAGALLRVREEFPHRRSVPRAAREVFWDDCVERLRFHLSEGDQSGAPPGIRSIALGVRIPVGTWLPLHRGNLFRWLPVSGPGYPPTSFYVVDDAGPRRFPVRRVEDYFDERISLFVDVGDGVTRAVVRTAHEEGGVTLSVHHSQWPLVSGGESRMTRLRDVFEITWRASLDRAVRAAGPGEERHGR</sequence>
<dbReference type="RefSeq" id="WP_073381052.1">
    <property type="nucleotide sequence ID" value="NZ_FQZK01000013.1"/>
</dbReference>
<reference evidence="1 2" key="1">
    <citation type="submission" date="2016-11" db="EMBL/GenBank/DDBJ databases">
        <authorList>
            <person name="Jaros S."/>
            <person name="Januszkiewicz K."/>
            <person name="Wedrychowicz H."/>
        </authorList>
    </citation>
    <scope>NUCLEOTIDE SEQUENCE [LARGE SCALE GENOMIC DNA]</scope>
    <source>
        <strain evidence="1 2">CGMCC 4.5723</strain>
    </source>
</reference>
<dbReference type="Proteomes" id="UP000184452">
    <property type="component" value="Unassembled WGS sequence"/>
</dbReference>
<proteinExistence type="predicted"/>
<name>A0A1M6PPK4_9ACTN</name>
<dbReference type="EMBL" id="FQZK01000013">
    <property type="protein sequence ID" value="SHK09865.1"/>
    <property type="molecule type" value="Genomic_DNA"/>
</dbReference>
<dbReference type="SUPFAM" id="SSF55961">
    <property type="entry name" value="Bet v1-like"/>
    <property type="match status" value="1"/>
</dbReference>
<accession>A0A1M6PPK4</accession>
<gene>
    <name evidence="1" type="ORF">SAMN05421803_113166</name>
</gene>